<evidence type="ECO:0000256" key="1">
    <source>
        <dbReference type="SAM" id="MobiDB-lite"/>
    </source>
</evidence>
<dbReference type="EMBL" id="BQXS01012760">
    <property type="protein sequence ID" value="GKT27655.1"/>
    <property type="molecule type" value="Genomic_DNA"/>
</dbReference>
<dbReference type="Pfam" id="PF09759">
    <property type="entry name" value="Atx10homo_assoc"/>
    <property type="match status" value="1"/>
</dbReference>
<keyword evidence="4" id="KW-1185">Reference proteome</keyword>
<feature type="domain" description="Ataxin-10" evidence="2">
    <location>
        <begin position="295"/>
        <end position="361"/>
    </location>
</feature>
<feature type="region of interest" description="Disordered" evidence="1">
    <location>
        <begin position="152"/>
        <end position="183"/>
    </location>
</feature>
<proteinExistence type="predicted"/>
<sequence length="369" mass="40944">MSDKFIALSAFQFRNQLEHLAAITEDKKTLSATNANRLVSVLALLLDIPSSLYIPIQKCCHEYTESPYPFPISLSDIEVALSSSPISYVSKPAHLLTMLICLKHIVDIGGKQLETRREKSVILQELSDAGLPFIILFAIHRAYKLGERSHVPLSPEEEASEDARSKATGEPARRYHRNRTWGRETGLKPSPLILLSSDILSTHCDTSSSGHSVHCSVHCSVPAEDHIHGMKQCSLCSRELKDEIILSHDSSLTLPPSSSSSKMSLVVCDECATSPEPPFDVSNISQMLFQGEGFRSLLFSILSPLCSIPSSVEQMDHFKFIPLILQHTTIDEANKGCSEWCQLCVRNILVSSERGREALSEEMEKVKEK</sequence>
<evidence type="ECO:0000259" key="2">
    <source>
        <dbReference type="Pfam" id="PF09759"/>
    </source>
</evidence>
<name>A0ABQ5K544_9EUKA</name>
<evidence type="ECO:0000313" key="4">
    <source>
        <dbReference type="Proteomes" id="UP001057375"/>
    </source>
</evidence>
<evidence type="ECO:0000313" key="3">
    <source>
        <dbReference type="EMBL" id="GKT27655.1"/>
    </source>
</evidence>
<dbReference type="InterPro" id="IPR019156">
    <property type="entry name" value="Ataxin-10_domain"/>
</dbReference>
<organism evidence="3 4">
    <name type="scientific">Aduncisulcus paluster</name>
    <dbReference type="NCBI Taxonomy" id="2918883"/>
    <lineage>
        <taxon>Eukaryota</taxon>
        <taxon>Metamonada</taxon>
        <taxon>Carpediemonas-like organisms</taxon>
        <taxon>Aduncisulcus</taxon>
    </lineage>
</organism>
<reference evidence="3" key="1">
    <citation type="submission" date="2022-03" db="EMBL/GenBank/DDBJ databases">
        <title>Draft genome sequence of Aduncisulcus paluster, a free-living microaerophilic Fornicata.</title>
        <authorList>
            <person name="Yuyama I."/>
            <person name="Kume K."/>
            <person name="Tamura T."/>
            <person name="Inagaki Y."/>
            <person name="Hashimoto T."/>
        </authorList>
    </citation>
    <scope>NUCLEOTIDE SEQUENCE</scope>
    <source>
        <strain evidence="3">NY0171</strain>
    </source>
</reference>
<protein>
    <recommendedName>
        <fullName evidence="2">Ataxin-10 domain-containing protein</fullName>
    </recommendedName>
</protein>
<feature type="compositionally biased region" description="Basic and acidic residues" evidence="1">
    <location>
        <begin position="161"/>
        <end position="173"/>
    </location>
</feature>
<dbReference type="Proteomes" id="UP001057375">
    <property type="component" value="Unassembled WGS sequence"/>
</dbReference>
<comment type="caution">
    <text evidence="3">The sequence shown here is derived from an EMBL/GenBank/DDBJ whole genome shotgun (WGS) entry which is preliminary data.</text>
</comment>
<accession>A0ABQ5K544</accession>
<gene>
    <name evidence="3" type="ORF">ADUPG1_013951</name>
</gene>